<evidence type="ECO:0000256" key="2">
    <source>
        <dbReference type="ARBA" id="ARBA00005585"/>
    </source>
</evidence>
<feature type="transmembrane region" description="Helical" evidence="8">
    <location>
        <begin position="197"/>
        <end position="216"/>
    </location>
</feature>
<comment type="caution">
    <text evidence="10">The sequence shown here is derived from an EMBL/GenBank/DDBJ whole genome shotgun (WGS) entry which is preliminary data.</text>
</comment>
<evidence type="ECO:0000256" key="6">
    <source>
        <dbReference type="ARBA" id="ARBA00023180"/>
    </source>
</evidence>
<evidence type="ECO:0000313" key="10">
    <source>
        <dbReference type="EMBL" id="MFH4980341.1"/>
    </source>
</evidence>
<dbReference type="Pfam" id="PF02460">
    <property type="entry name" value="Patched"/>
    <property type="match status" value="1"/>
</dbReference>
<evidence type="ECO:0000313" key="11">
    <source>
        <dbReference type="Proteomes" id="UP001608902"/>
    </source>
</evidence>
<dbReference type="InterPro" id="IPR003392">
    <property type="entry name" value="PTHD_SSD"/>
</dbReference>
<evidence type="ECO:0000256" key="4">
    <source>
        <dbReference type="ARBA" id="ARBA00022989"/>
    </source>
</evidence>
<feature type="transmembrane region" description="Helical" evidence="8">
    <location>
        <begin position="7"/>
        <end position="26"/>
    </location>
</feature>
<dbReference type="PANTHER" id="PTHR10796">
    <property type="entry name" value="PATCHED-RELATED"/>
    <property type="match status" value="1"/>
</dbReference>
<evidence type="ECO:0000256" key="8">
    <source>
        <dbReference type="SAM" id="Phobius"/>
    </source>
</evidence>
<keyword evidence="5 8" id="KW-0472">Membrane</keyword>
<keyword evidence="3 8" id="KW-0812">Transmembrane</keyword>
<feature type="transmembrane region" description="Helical" evidence="8">
    <location>
        <begin position="439"/>
        <end position="462"/>
    </location>
</feature>
<evidence type="ECO:0000256" key="5">
    <source>
        <dbReference type="ARBA" id="ARBA00023136"/>
    </source>
</evidence>
<feature type="transmembrane region" description="Helical" evidence="8">
    <location>
        <begin position="468"/>
        <end position="488"/>
    </location>
</feature>
<keyword evidence="4 8" id="KW-1133">Transmembrane helix</keyword>
<feature type="domain" description="SSD" evidence="9">
    <location>
        <begin position="1"/>
        <end position="59"/>
    </location>
</feature>
<organism evidence="10 11">
    <name type="scientific">Gnathostoma spinigerum</name>
    <dbReference type="NCBI Taxonomy" id="75299"/>
    <lineage>
        <taxon>Eukaryota</taxon>
        <taxon>Metazoa</taxon>
        <taxon>Ecdysozoa</taxon>
        <taxon>Nematoda</taxon>
        <taxon>Chromadorea</taxon>
        <taxon>Rhabditida</taxon>
        <taxon>Spirurina</taxon>
        <taxon>Gnathostomatomorpha</taxon>
        <taxon>Gnathostomatoidea</taxon>
        <taxon>Gnathostomatidae</taxon>
        <taxon>Gnathostoma</taxon>
    </lineage>
</organism>
<accession>A0ABD6EM46</accession>
<evidence type="ECO:0000256" key="7">
    <source>
        <dbReference type="SAM" id="Coils"/>
    </source>
</evidence>
<proteinExistence type="inferred from homology"/>
<comment type="subcellular location">
    <subcellularLocation>
        <location evidence="1">Membrane</location>
        <topology evidence="1">Multi-pass membrane protein</topology>
    </subcellularLocation>
</comment>
<evidence type="ECO:0000259" key="9">
    <source>
        <dbReference type="PROSITE" id="PS50156"/>
    </source>
</evidence>
<dbReference type="InterPro" id="IPR051697">
    <property type="entry name" value="Patched_domain-protein"/>
</dbReference>
<dbReference type="PROSITE" id="PS50156">
    <property type="entry name" value="SSD"/>
    <property type="match status" value="1"/>
</dbReference>
<name>A0ABD6EM46_9BILA</name>
<keyword evidence="11" id="KW-1185">Reference proteome</keyword>
<comment type="similarity">
    <text evidence="2">Belongs to the patched family.</text>
</comment>
<evidence type="ECO:0000256" key="3">
    <source>
        <dbReference type="ARBA" id="ARBA00022692"/>
    </source>
</evidence>
<feature type="transmembrane region" description="Helical" evidence="8">
    <location>
        <begin position="46"/>
        <end position="65"/>
    </location>
</feature>
<dbReference type="GO" id="GO:0016020">
    <property type="term" value="C:membrane"/>
    <property type="evidence" value="ECO:0007669"/>
    <property type="project" value="UniProtKB-SubCell"/>
</dbReference>
<dbReference type="InterPro" id="IPR000731">
    <property type="entry name" value="SSD"/>
</dbReference>
<feature type="transmembrane region" description="Helical" evidence="8">
    <location>
        <begin position="509"/>
        <end position="534"/>
    </location>
</feature>
<keyword evidence="7" id="KW-0175">Coiled coil</keyword>
<evidence type="ECO:0000256" key="1">
    <source>
        <dbReference type="ARBA" id="ARBA00004141"/>
    </source>
</evidence>
<reference evidence="10 11" key="1">
    <citation type="submission" date="2024-08" db="EMBL/GenBank/DDBJ databases">
        <title>Gnathostoma spinigerum genome.</title>
        <authorList>
            <person name="Gonzalez-Bertolin B."/>
            <person name="Monzon S."/>
            <person name="Zaballos A."/>
            <person name="Jimenez P."/>
            <person name="Dekumyoy P."/>
            <person name="Varona S."/>
            <person name="Cuesta I."/>
            <person name="Sumanam S."/>
            <person name="Adisakwattana P."/>
            <person name="Gasser R.B."/>
            <person name="Hernandez-Gonzalez A."/>
            <person name="Young N.D."/>
            <person name="Perteguer M.J."/>
        </authorList>
    </citation>
    <scope>NUCLEOTIDE SEQUENCE [LARGE SCALE GENOMIC DNA]</scope>
    <source>
        <strain evidence="10">AL3</strain>
        <tissue evidence="10">Liver</tissue>
    </source>
</reference>
<feature type="transmembrane region" description="Helical" evidence="8">
    <location>
        <begin position="540"/>
        <end position="565"/>
    </location>
</feature>
<protein>
    <recommendedName>
        <fullName evidence="9">SSD domain-containing protein</fullName>
    </recommendedName>
</protein>
<dbReference type="SUPFAM" id="SSF82866">
    <property type="entry name" value="Multidrug efflux transporter AcrB transmembrane domain"/>
    <property type="match status" value="2"/>
</dbReference>
<sequence>MLVEVGSSATITSLTNMLAFGIGIFSPLPEIQLFSAANAITMLFDFIYQITFFAAIFSIGGRYELENELKQIEKSLRKTEIALSNHAEKASNVKINPKKKSNNDNDKSDNGVLTKVRTLFARMVRDQNDDINEKKTNEKEKKVVIISGVGREIGDNTDSGTSTVSIGSDANSERIAKVMRNALILGYCQWISNRFTLMLNIILLILYWTFCILNAVKAKAGLTPQKLFLSDSQTIKALGIRDNYVFNVHSPVWIYVNNVGNLSDPQIRQRHYEMIESFELLPECNGKPFTKFWLRAYEDYLAASDSAPDEESVNEDLESTISQSYTTDRIIQFMEWPETKFWGSFIRLTDDRKRIRAYSAMVVFHGEKLYLWPEKYKLLLKWRQIANNFSDLSASVFDENSQYMDQIDSLIPLVINNSVLTLFSMAFVCFLFMNDTRMVVFASVTVTSIFIGVFGILTFLGIDVDPLSMSVMILTIGLSVDYPAHIVYHFCRFRDRGECKNVAEVMERTFISVGYPVLQCSFSALLFVTCVFFVDSYMSMILWRVMSLVVLLGLYHTLFVIPCFLCAKQIQQSSGCFAFYSCSGFPLSGTLNRSAIRREYRPRMHQRNK</sequence>
<feature type="coiled-coil region" evidence="7">
    <location>
        <begin position="62"/>
        <end position="89"/>
    </location>
</feature>
<dbReference type="AlphaFoldDB" id="A0ABD6EM46"/>
<dbReference type="PANTHER" id="PTHR10796:SF95">
    <property type="entry name" value="SSD DOMAIN-CONTAINING PROTEIN"/>
    <property type="match status" value="1"/>
</dbReference>
<feature type="transmembrane region" description="Helical" evidence="8">
    <location>
        <begin position="410"/>
        <end position="432"/>
    </location>
</feature>
<keyword evidence="6" id="KW-0325">Glycoprotein</keyword>
<dbReference type="Gene3D" id="1.20.1640.10">
    <property type="entry name" value="Multidrug efflux transporter AcrB transmembrane domain"/>
    <property type="match status" value="1"/>
</dbReference>
<gene>
    <name evidence="10" type="ORF">AB6A40_007050</name>
</gene>
<dbReference type="Proteomes" id="UP001608902">
    <property type="component" value="Unassembled WGS sequence"/>
</dbReference>
<dbReference type="EMBL" id="JBGFUD010005420">
    <property type="protein sequence ID" value="MFH4980341.1"/>
    <property type="molecule type" value="Genomic_DNA"/>
</dbReference>